<keyword evidence="3" id="KW-0677">Repeat</keyword>
<dbReference type="SMART" id="SM00320">
    <property type="entry name" value="WD40"/>
    <property type="match status" value="7"/>
</dbReference>
<evidence type="ECO:0000256" key="6">
    <source>
        <dbReference type="PROSITE-ProRule" id="PRU00221"/>
    </source>
</evidence>
<dbReference type="CDD" id="cd00200">
    <property type="entry name" value="WD40"/>
    <property type="match status" value="1"/>
</dbReference>
<dbReference type="GO" id="GO:0043022">
    <property type="term" value="F:ribosome binding"/>
    <property type="evidence" value="ECO:0007669"/>
    <property type="project" value="InterPro"/>
</dbReference>
<evidence type="ECO:0000313" key="8">
    <source>
        <dbReference type="Proteomes" id="UP000191024"/>
    </source>
</evidence>
<dbReference type="InterPro" id="IPR015943">
    <property type="entry name" value="WD40/YVTN_repeat-like_dom_sf"/>
</dbReference>
<proteinExistence type="inferred from homology"/>
<dbReference type="InterPro" id="IPR045223">
    <property type="entry name" value="RACK1-like"/>
</dbReference>
<reference evidence="7 8" key="1">
    <citation type="submission" date="2016-03" db="EMBL/GenBank/DDBJ databases">
        <authorList>
            <person name="Devillers H."/>
        </authorList>
    </citation>
    <scope>NUCLEOTIDE SEQUENCE [LARGE SCALE GENOMIC DNA]</scope>
    <source>
        <strain evidence="7">CBS 11717</strain>
    </source>
</reference>
<evidence type="ECO:0000256" key="3">
    <source>
        <dbReference type="ARBA" id="ARBA00022737"/>
    </source>
</evidence>
<feature type="repeat" description="WD" evidence="6">
    <location>
        <begin position="104"/>
        <end position="136"/>
    </location>
</feature>
<dbReference type="InterPro" id="IPR036322">
    <property type="entry name" value="WD40_repeat_dom_sf"/>
</dbReference>
<sequence length="320" mass="35074">MSASAEVLVLRGTLEGHNGWVTSLSTSPAQPNLLLSGSRDKTLITWKLTGDDQQYGVPVKSFRGHSHIVQDCTVTPDGEYALSASWDKTVRLWELASGKCIQRFVGHKSDVLSVAIDRRASQIVSASRDKTVKVWNTLGECMVTLLGHNDWVSQVRVAPNENSEDETVTVISAGMDKVVKVWNLHSFQIEADFIGHNNYVNTVTASPDGTLVASAGKDGQIMLWNLAEKSALYTLNAQDEVFAVAFSPNRYWLTAATASGIKIFNLEERQVVDELRPEFAGYTKAADPHAVSLAWSADGQTLFAGYTDNVIRVWQVMTAN</sequence>
<dbReference type="PROSITE" id="PS50082">
    <property type="entry name" value="WD_REPEATS_2"/>
    <property type="match status" value="6"/>
</dbReference>
<feature type="repeat" description="WD" evidence="6">
    <location>
        <begin position="14"/>
        <end position="48"/>
    </location>
</feature>
<dbReference type="PROSITE" id="PS50294">
    <property type="entry name" value="WD_REPEATS_REGION"/>
    <property type="match status" value="5"/>
</dbReference>
<dbReference type="Gene3D" id="2.130.10.10">
    <property type="entry name" value="YVTN repeat-like/Quinoprotein amine dehydrogenase"/>
    <property type="match status" value="1"/>
</dbReference>
<dbReference type="GO" id="GO:0005092">
    <property type="term" value="F:GDP-dissociation inhibitor activity"/>
    <property type="evidence" value="ECO:0007669"/>
    <property type="project" value="UniProtKB-ARBA"/>
</dbReference>
<feature type="repeat" description="WD" evidence="6">
    <location>
        <begin position="292"/>
        <end position="320"/>
    </location>
</feature>
<dbReference type="PROSITE" id="PS00678">
    <property type="entry name" value="WD_REPEATS_1"/>
    <property type="match status" value="3"/>
</dbReference>
<accession>A0A1G4K8S6</accession>
<protein>
    <recommendedName>
        <fullName evidence="4">Small ribosomal subunit protein RACK1</fullName>
    </recommendedName>
    <alternativeName>
        <fullName evidence="5">Guanine nucleotide-binding protein subunit beta-like protein</fullName>
    </alternativeName>
</protein>
<evidence type="ECO:0000256" key="2">
    <source>
        <dbReference type="ARBA" id="ARBA00022574"/>
    </source>
</evidence>
<dbReference type="GO" id="GO:0045182">
    <property type="term" value="F:translation regulator activity"/>
    <property type="evidence" value="ECO:0007669"/>
    <property type="project" value="InterPro"/>
</dbReference>
<dbReference type="InterPro" id="IPR020472">
    <property type="entry name" value="WD40_PAC1"/>
</dbReference>
<gene>
    <name evidence="7" type="ORF">LAMI_0G05292G</name>
</gene>
<evidence type="ECO:0000256" key="5">
    <source>
        <dbReference type="ARBA" id="ARBA00035400"/>
    </source>
</evidence>
<comment type="similarity">
    <text evidence="1">Belongs to the WD repeat G protein beta family. Ribosomal protein RACK1 subfamily.</text>
</comment>
<dbReference type="PRINTS" id="PR00320">
    <property type="entry name" value="GPROTEINBRPT"/>
</dbReference>
<name>A0A1G4K8S6_9SACH</name>
<dbReference type="SUPFAM" id="SSF50978">
    <property type="entry name" value="WD40 repeat-like"/>
    <property type="match status" value="1"/>
</dbReference>
<keyword evidence="2 6" id="KW-0853">WD repeat</keyword>
<organism evidence="7 8">
    <name type="scientific">Lachancea mirantina</name>
    <dbReference type="NCBI Taxonomy" id="1230905"/>
    <lineage>
        <taxon>Eukaryota</taxon>
        <taxon>Fungi</taxon>
        <taxon>Dikarya</taxon>
        <taxon>Ascomycota</taxon>
        <taxon>Saccharomycotina</taxon>
        <taxon>Saccharomycetes</taxon>
        <taxon>Saccharomycetales</taxon>
        <taxon>Saccharomycetaceae</taxon>
        <taxon>Lachancea</taxon>
    </lineage>
</organism>
<evidence type="ECO:0000256" key="4">
    <source>
        <dbReference type="ARBA" id="ARBA00035297"/>
    </source>
</evidence>
<keyword evidence="8" id="KW-1185">Reference proteome</keyword>
<dbReference type="STRING" id="1230905.A0A1G4K8S6"/>
<feature type="repeat" description="WD" evidence="6">
    <location>
        <begin position="193"/>
        <end position="234"/>
    </location>
</feature>
<dbReference type="AlphaFoldDB" id="A0A1G4K8S6"/>
<dbReference type="Pfam" id="PF00400">
    <property type="entry name" value="WD40"/>
    <property type="match status" value="7"/>
</dbReference>
<dbReference type="FunFam" id="2.130.10.10:FF:000039">
    <property type="entry name" value="Guanine nucleotide-binding protein subunit beta-like protein"/>
    <property type="match status" value="1"/>
</dbReference>
<dbReference type="GO" id="GO:0007186">
    <property type="term" value="P:G protein-coupled receptor signaling pathway"/>
    <property type="evidence" value="ECO:0007669"/>
    <property type="project" value="UniProtKB-ARBA"/>
</dbReference>
<dbReference type="InterPro" id="IPR001680">
    <property type="entry name" value="WD40_rpt"/>
</dbReference>
<dbReference type="EMBL" id="LT598469">
    <property type="protein sequence ID" value="SCV00474.1"/>
    <property type="molecule type" value="Genomic_DNA"/>
</dbReference>
<dbReference type="PANTHER" id="PTHR19868">
    <property type="entry name" value="RECEPTOR FOR ACTIVATED PROTEIN KINASE C RACK1"/>
    <property type="match status" value="1"/>
</dbReference>
<dbReference type="Proteomes" id="UP000191024">
    <property type="component" value="Chromosome G"/>
</dbReference>
<feature type="repeat" description="WD" evidence="6">
    <location>
        <begin position="145"/>
        <end position="192"/>
    </location>
</feature>
<dbReference type="OrthoDB" id="7875889at2759"/>
<dbReference type="InterPro" id="IPR019775">
    <property type="entry name" value="WD40_repeat_CS"/>
</dbReference>
<evidence type="ECO:0000256" key="1">
    <source>
        <dbReference type="ARBA" id="ARBA00007253"/>
    </source>
</evidence>
<feature type="repeat" description="WD" evidence="6">
    <location>
        <begin position="62"/>
        <end position="103"/>
    </location>
</feature>
<evidence type="ECO:0000313" key="7">
    <source>
        <dbReference type="EMBL" id="SCV00474.1"/>
    </source>
</evidence>